<dbReference type="Proteomes" id="UP000515156">
    <property type="component" value="Chromosome 5"/>
</dbReference>
<feature type="compositionally biased region" description="Polar residues" evidence="1">
    <location>
        <begin position="105"/>
        <end position="122"/>
    </location>
</feature>
<dbReference type="InParanoid" id="A0A6P7Y5P6"/>
<feature type="region of interest" description="Disordered" evidence="1">
    <location>
        <begin position="216"/>
        <end position="257"/>
    </location>
</feature>
<reference evidence="3" key="1">
    <citation type="submission" date="2025-08" db="UniProtKB">
        <authorList>
            <consortium name="RefSeq"/>
        </authorList>
    </citation>
    <scope>IDENTIFICATION</scope>
</reference>
<sequence>MGAKLSKKKSCDLPNTELSTGIQEPENKKIEHEVQNAPLDVECNTGNMSTQKLLAEKTAYQKNEPEASKDENQTTKHKDHTEEKVKDDTSTGSRKTEALIEVETNKTVQQSEEPSGQSTGKQTEPLKEKNSSQMEEDSNRKSDLPKGEGKLSANVLELTKEVEVKTSPVDLDANPDTYNQTLMLNANKNKDETACEHTSVSSDVGTEQVEQGTTHCETNNGEHGGNLSLVEKCGPKTDTTKNSQHHVSSKSHDTQCTTQKITQDIEVKNTNKSIVEHTNITVPLDLEIRLEQVKIADNQVSRIDQHASLLLQQIPMKEENSSIEQVEQDANLVIDQVAEQQLTMTSMGSPQTAEQTSTSAKENTTLEESSVSPQQPGNVTKANFLMQTDQEPYVEECRAESKGEIVPGSD</sequence>
<name>A0A6P7Y5P6_9AMPH</name>
<organism evidence="2 3">
    <name type="scientific">Microcaecilia unicolor</name>
    <dbReference type="NCBI Taxonomy" id="1415580"/>
    <lineage>
        <taxon>Eukaryota</taxon>
        <taxon>Metazoa</taxon>
        <taxon>Chordata</taxon>
        <taxon>Craniata</taxon>
        <taxon>Vertebrata</taxon>
        <taxon>Euteleostomi</taxon>
        <taxon>Amphibia</taxon>
        <taxon>Gymnophiona</taxon>
        <taxon>Siphonopidae</taxon>
        <taxon>Microcaecilia</taxon>
    </lineage>
</organism>
<proteinExistence type="predicted"/>
<dbReference type="AlphaFoldDB" id="A0A6P7Y5P6"/>
<accession>A0A6P7Y5P6</accession>
<feature type="compositionally biased region" description="Basic and acidic residues" evidence="1">
    <location>
        <begin position="25"/>
        <end position="34"/>
    </location>
</feature>
<gene>
    <name evidence="3" type="primary">LOC115469853</name>
</gene>
<keyword evidence="2" id="KW-1185">Reference proteome</keyword>
<feature type="compositionally biased region" description="Basic and acidic residues" evidence="1">
    <location>
        <begin position="137"/>
        <end position="149"/>
    </location>
</feature>
<dbReference type="GeneID" id="115469853"/>
<dbReference type="OrthoDB" id="10449262at2759"/>
<feature type="compositionally biased region" description="Basic and acidic residues" evidence="1">
    <location>
        <begin position="63"/>
        <end position="98"/>
    </location>
</feature>
<feature type="compositionally biased region" description="Polar residues" evidence="1">
    <location>
        <begin position="344"/>
        <end position="390"/>
    </location>
</feature>
<feature type="region of interest" description="Disordered" evidence="1">
    <location>
        <begin position="344"/>
        <end position="410"/>
    </location>
</feature>
<evidence type="ECO:0000313" key="2">
    <source>
        <dbReference type="Proteomes" id="UP000515156"/>
    </source>
</evidence>
<protein>
    <submittedName>
        <fullName evidence="3">Uncharacterized protein LOC115469853</fullName>
    </submittedName>
</protein>
<evidence type="ECO:0000256" key="1">
    <source>
        <dbReference type="SAM" id="MobiDB-lite"/>
    </source>
</evidence>
<feature type="region of interest" description="Disordered" evidence="1">
    <location>
        <begin position="1"/>
        <end position="151"/>
    </location>
</feature>
<evidence type="ECO:0000313" key="3">
    <source>
        <dbReference type="RefSeq" id="XP_030058435.1"/>
    </source>
</evidence>
<dbReference type="KEGG" id="muo:115469853"/>
<dbReference type="RefSeq" id="XP_030058435.1">
    <property type="nucleotide sequence ID" value="XM_030202575.1"/>
</dbReference>